<dbReference type="EMBL" id="JACHVS010000001">
    <property type="protein sequence ID" value="MBB2995220.1"/>
    <property type="molecule type" value="Genomic_DNA"/>
</dbReference>
<evidence type="ECO:0000313" key="2">
    <source>
        <dbReference type="Proteomes" id="UP000523000"/>
    </source>
</evidence>
<dbReference type="AlphaFoldDB" id="A0A839QH49"/>
<accession>A0A839QH49</accession>
<gene>
    <name evidence="1" type="ORF">E9229_001411</name>
</gene>
<dbReference type="Gene3D" id="3.40.50.1000">
    <property type="entry name" value="HAD superfamily/HAD-like"/>
    <property type="match status" value="1"/>
</dbReference>
<dbReference type="SUPFAM" id="SSF56784">
    <property type="entry name" value="HAD-like"/>
    <property type="match status" value="1"/>
</dbReference>
<keyword evidence="2" id="KW-1185">Reference proteome</keyword>
<dbReference type="Proteomes" id="UP000523000">
    <property type="component" value="Unassembled WGS sequence"/>
</dbReference>
<evidence type="ECO:0008006" key="3">
    <source>
        <dbReference type="Google" id="ProtNLM"/>
    </source>
</evidence>
<evidence type="ECO:0000313" key="1">
    <source>
        <dbReference type="EMBL" id="MBB2995220.1"/>
    </source>
</evidence>
<protein>
    <recommendedName>
        <fullName evidence="3">HAD family hydrolase</fullName>
    </recommendedName>
</protein>
<dbReference type="PIRSF" id="PIRSF030802">
    <property type="entry name" value="UCP030802"/>
    <property type="match status" value="1"/>
</dbReference>
<dbReference type="RefSeq" id="WP_183510516.1">
    <property type="nucleotide sequence ID" value="NZ_BAABGK010000022.1"/>
</dbReference>
<sequence>MDATRPPLTAGRPIVFSDLDRTLFFSLNALYLDGEDADAPALRVAEIHEGRPIAYITVAAHELLGDLAATHHFVPVTTRTSAQYRRMLIPGPLPRYAITGNGGTILRDGVVDGDWTARIDAILACSAAPLEEIARELRREEFAVWMLRLRDAEKRFLYAVVDRTAITAEVLDGLTDWCHERGWAVSLQGRKLYCVPHGITKHDALAEVALRLGGGPTLAAGDSLLDQGMLLAADRALRPAHGELESTGFTHGKLTVTTGRGVRAGEEIVRGMRSWADAASPSDC</sequence>
<name>A0A839QH49_9MICC</name>
<reference evidence="1 2" key="1">
    <citation type="submission" date="2020-08" db="EMBL/GenBank/DDBJ databases">
        <title>Sequencing the genomes of 1000 actinobacteria strains.</title>
        <authorList>
            <person name="Klenk H.-P."/>
        </authorList>
    </citation>
    <scope>NUCLEOTIDE SEQUENCE [LARGE SCALE GENOMIC DNA]</scope>
    <source>
        <strain evidence="1 2">DSM 22826</strain>
    </source>
</reference>
<dbReference type="InterPro" id="IPR024197">
    <property type="entry name" value="TPP-like"/>
</dbReference>
<proteinExistence type="predicted"/>
<organism evidence="1 2">
    <name type="scientific">Paeniglutamicibacter cryotolerans</name>
    <dbReference type="NCBI Taxonomy" id="670079"/>
    <lineage>
        <taxon>Bacteria</taxon>
        <taxon>Bacillati</taxon>
        <taxon>Actinomycetota</taxon>
        <taxon>Actinomycetes</taxon>
        <taxon>Micrococcales</taxon>
        <taxon>Micrococcaceae</taxon>
        <taxon>Paeniglutamicibacter</taxon>
    </lineage>
</organism>
<dbReference type="InterPro" id="IPR023214">
    <property type="entry name" value="HAD_sf"/>
</dbReference>
<dbReference type="InterPro" id="IPR036412">
    <property type="entry name" value="HAD-like_sf"/>
</dbReference>
<comment type="caution">
    <text evidence="1">The sequence shown here is derived from an EMBL/GenBank/DDBJ whole genome shotgun (WGS) entry which is preliminary data.</text>
</comment>